<reference evidence="2" key="1">
    <citation type="submission" date="2016-04" db="EMBL/GenBank/DDBJ databases">
        <authorList>
            <person name="Nguyen H.D."/>
            <person name="Samba Siva P."/>
            <person name="Cullis J."/>
            <person name="Levesque C.A."/>
            <person name="Hambleton S."/>
        </authorList>
    </citation>
    <scope>NUCLEOTIDE SEQUENCE</scope>
    <source>
        <strain evidence="2">DAOMC 236416</strain>
    </source>
</reference>
<dbReference type="EMBL" id="LWDF02000121">
    <property type="protein sequence ID" value="KAE8257198.1"/>
    <property type="molecule type" value="Genomic_DNA"/>
</dbReference>
<gene>
    <name evidence="2" type="ORF">A4X13_0g2520</name>
</gene>
<protein>
    <submittedName>
        <fullName evidence="2">Uncharacterized protein</fullName>
    </submittedName>
</protein>
<feature type="compositionally biased region" description="Basic residues" evidence="1">
    <location>
        <begin position="438"/>
        <end position="454"/>
    </location>
</feature>
<comment type="caution">
    <text evidence="2">The sequence shown here is derived from an EMBL/GenBank/DDBJ whole genome shotgun (WGS) entry which is preliminary data.</text>
</comment>
<keyword evidence="3" id="KW-1185">Reference proteome</keyword>
<name>A0A8T8T7K0_9BASI</name>
<evidence type="ECO:0000313" key="3">
    <source>
        <dbReference type="Proteomes" id="UP000077521"/>
    </source>
</evidence>
<dbReference type="AlphaFoldDB" id="A0A8T8T7K0"/>
<feature type="region of interest" description="Disordered" evidence="1">
    <location>
        <begin position="210"/>
        <end position="255"/>
    </location>
</feature>
<evidence type="ECO:0000313" key="2">
    <source>
        <dbReference type="EMBL" id="KAE8257198.1"/>
    </source>
</evidence>
<accession>A0A8T8T7K0</accession>
<sequence length="519" mass="56056">MYQLRSPAGSSRRLPVSSHPLAALAGWLVSSCPTTALSGWPVARRVPSLSCARRLARLVASPSPPIPHALAGWLVSSRPTALAVWSRRIPQPRSLARRVPQLRSPARLSRVPSLNRARWLARLVASPSPPIPQLRSPTASSRRVPLRSLARRVPCLNCARRLVRRAASPSPLRRVPSLSCARWLARRVASPPRRLPSLGCAHRLVASHPSVAPSPSTALAGSIPQPRLLTSSHPSAALPAGSSISNAPAGSSRRVTVASHPSAALDGWLVASRRRHPPSLSCARWLAPSLSCARWLARRVASPSPPIPQLRSLAGSSRRVPLRSLSDRVPLRSLSGRVASLNRARWLVASLSCVRRLARLASYPSTGSLRPIISCARPSVTPERSGPSLPLALGRLIIVGSSSSSSRPPLSRSYLHLRRFARPSVGRLIIFVSPAPHHRPSPASRSSHHLRRFGRPSPSSVARPSLGRLIIVVVSPTRLSLPIVLITRRLSAPHQRPVGETECNLGHVNLMFTFLWGML</sequence>
<organism evidence="2 3">
    <name type="scientific">Tilletia indica</name>
    <dbReference type="NCBI Taxonomy" id="43049"/>
    <lineage>
        <taxon>Eukaryota</taxon>
        <taxon>Fungi</taxon>
        <taxon>Dikarya</taxon>
        <taxon>Basidiomycota</taxon>
        <taxon>Ustilaginomycotina</taxon>
        <taxon>Exobasidiomycetes</taxon>
        <taxon>Tilletiales</taxon>
        <taxon>Tilletiaceae</taxon>
        <taxon>Tilletia</taxon>
    </lineage>
</organism>
<evidence type="ECO:0000256" key="1">
    <source>
        <dbReference type="SAM" id="MobiDB-lite"/>
    </source>
</evidence>
<reference evidence="2" key="2">
    <citation type="journal article" date="2019" name="IMA Fungus">
        <title>Genome sequencing and comparison of five Tilletia species to identify candidate genes for the detection of regulated species infecting wheat.</title>
        <authorList>
            <person name="Nguyen H.D.T."/>
            <person name="Sultana T."/>
            <person name="Kesanakurti P."/>
            <person name="Hambleton S."/>
        </authorList>
    </citation>
    <scope>NUCLEOTIDE SEQUENCE</scope>
    <source>
        <strain evidence="2">DAOMC 236416</strain>
    </source>
</reference>
<dbReference type="PROSITE" id="PS51257">
    <property type="entry name" value="PROKAR_LIPOPROTEIN"/>
    <property type="match status" value="1"/>
</dbReference>
<proteinExistence type="predicted"/>
<dbReference type="Proteomes" id="UP000077521">
    <property type="component" value="Unassembled WGS sequence"/>
</dbReference>
<feature type="region of interest" description="Disordered" evidence="1">
    <location>
        <begin position="438"/>
        <end position="461"/>
    </location>
</feature>